<sequence>MNMGKPVRKTGRTIAVLVVIILGAASIYVVATWPYNVVGWMTYRILGKPFPSRVTELQNIKRFLDAKRKLNKKEYDAAFQGLQYLRQNVAVTFPFFKEIYLYLGYIHDLRGDLRGEEALHRELETKDKVFALFLEGLYAIRHGRDVEGKGYLAESIKLDNQFNRLGKYRGVALKALGTAALPRKSSK</sequence>
<reference evidence="2 3" key="2">
    <citation type="journal article" date="2009" name="BMC Microbiol.">
        <title>The genome sequence of Geobacter metallireducens: features of metabolism, physiology and regulation common and dissimilar to Geobacter sulfurreducens.</title>
        <authorList>
            <person name="Aklujkar M."/>
            <person name="Krushkal J."/>
            <person name="DiBartolo G."/>
            <person name="Lapidus A."/>
            <person name="Land M.L."/>
            <person name="Lovley D.R."/>
        </authorList>
    </citation>
    <scope>NUCLEOTIDE SEQUENCE [LARGE SCALE GENOMIC DNA]</scope>
    <source>
        <strain evidence="3">ATCC 53774 / DSM 7210 / GS-15</strain>
    </source>
</reference>
<dbReference type="STRING" id="269799.Gmet_0969"/>
<evidence type="ECO:0000256" key="1">
    <source>
        <dbReference type="SAM" id="Phobius"/>
    </source>
</evidence>
<feature type="transmembrane region" description="Helical" evidence="1">
    <location>
        <begin position="12"/>
        <end position="35"/>
    </location>
</feature>
<protein>
    <submittedName>
        <fullName evidence="2">Uncharacterized protein</fullName>
    </submittedName>
</protein>
<keyword evidence="3" id="KW-1185">Reference proteome</keyword>
<keyword evidence="1" id="KW-1133">Transmembrane helix</keyword>
<gene>
    <name evidence="2" type="ordered locus">Gmet_0969</name>
</gene>
<keyword evidence="1" id="KW-0812">Transmembrane</keyword>
<reference evidence="2 3" key="1">
    <citation type="submission" date="2005-10" db="EMBL/GenBank/DDBJ databases">
        <title>Complete sequence of Geobacter metallireducens GS-15.</title>
        <authorList>
            <consortium name="US DOE Joint Genome Institute"/>
            <person name="Copeland A."/>
            <person name="Lucas S."/>
            <person name="Lapidus A."/>
            <person name="Barry K."/>
            <person name="Detter J.C."/>
            <person name="Glavina T."/>
            <person name="Hammon N."/>
            <person name="Israni S."/>
            <person name="Pitluck S."/>
            <person name="Di Bartolo G."/>
            <person name="Chain P."/>
            <person name="Schmutz J."/>
            <person name="Larimer F."/>
            <person name="Land M."/>
            <person name="Kyrpides N."/>
            <person name="Ivanova N."/>
            <person name="Richardson P."/>
        </authorList>
    </citation>
    <scope>NUCLEOTIDE SEQUENCE [LARGE SCALE GENOMIC DNA]</scope>
    <source>
        <strain evidence="3">ATCC 53774 / DSM 7210 / GS-15</strain>
    </source>
</reference>
<evidence type="ECO:0000313" key="2">
    <source>
        <dbReference type="EMBL" id="ABB31211.1"/>
    </source>
</evidence>
<keyword evidence="1" id="KW-0472">Membrane</keyword>
<dbReference type="AlphaFoldDB" id="Q39X13"/>
<organism evidence="2 3">
    <name type="scientific">Geobacter metallireducens (strain ATCC 53774 / DSM 7210 / GS-15)</name>
    <dbReference type="NCBI Taxonomy" id="269799"/>
    <lineage>
        <taxon>Bacteria</taxon>
        <taxon>Pseudomonadati</taxon>
        <taxon>Thermodesulfobacteriota</taxon>
        <taxon>Desulfuromonadia</taxon>
        <taxon>Geobacterales</taxon>
        <taxon>Geobacteraceae</taxon>
        <taxon>Geobacter</taxon>
    </lineage>
</organism>
<dbReference type="KEGG" id="gme:Gmet_0969"/>
<dbReference type="Proteomes" id="UP000007073">
    <property type="component" value="Chromosome"/>
</dbReference>
<dbReference type="HOGENOM" id="CLU_1445748_0_0_7"/>
<accession>Q39X13</accession>
<evidence type="ECO:0000313" key="3">
    <source>
        <dbReference type="Proteomes" id="UP000007073"/>
    </source>
</evidence>
<dbReference type="EMBL" id="CP000148">
    <property type="protein sequence ID" value="ABB31211.1"/>
    <property type="molecule type" value="Genomic_DNA"/>
</dbReference>
<name>Q39X13_GEOMG</name>
<proteinExistence type="predicted"/>